<feature type="transmembrane region" description="Helical" evidence="1">
    <location>
        <begin position="64"/>
        <end position="83"/>
    </location>
</feature>
<keyword evidence="3" id="KW-1185">Reference proteome</keyword>
<dbReference type="RefSeq" id="WP_185906176.1">
    <property type="nucleotide sequence ID" value="NZ_JAASIO010000012.1"/>
</dbReference>
<evidence type="ECO:0000313" key="3">
    <source>
        <dbReference type="Proteomes" id="UP000587396"/>
    </source>
</evidence>
<keyword evidence="1" id="KW-0812">Transmembrane</keyword>
<protein>
    <submittedName>
        <fullName evidence="2">Uncharacterized protein</fullName>
    </submittedName>
</protein>
<gene>
    <name evidence="2" type="ORF">H7313_14180</name>
</gene>
<feature type="transmembrane region" description="Helical" evidence="1">
    <location>
        <begin position="144"/>
        <end position="165"/>
    </location>
</feature>
<keyword evidence="1" id="KW-1133">Transmembrane helix</keyword>
<dbReference type="AlphaFoldDB" id="A0A842JMX5"/>
<dbReference type="Proteomes" id="UP000587396">
    <property type="component" value="Unassembled WGS sequence"/>
</dbReference>
<sequence>MVEPYFNAWLEIDKAERGIAPTLSKFNEVWRSMNLPERLMIALFLFSDFALIAFSIIVQFDHSLLYLFGFGILLFLVLTLLTFRTSISFHRRLPGYSVKHAADFSQSLRDVYQEIGLVSYGQIELVRNEAAEMLDRKERSRAAIIRYTFDAVVLVILAATVNHLVGLLEHGMSLEEVVAFLIFEIVMAAIIILLVYGLWLAYDRLGALPTPKLRSFIEDLTSLMIYQIGVDSSCQNIRSRAVMKRVSKKLA</sequence>
<evidence type="ECO:0000313" key="2">
    <source>
        <dbReference type="EMBL" id="MBC2890479.1"/>
    </source>
</evidence>
<accession>A0A842JMX5</accession>
<evidence type="ECO:0000256" key="1">
    <source>
        <dbReference type="SAM" id="Phobius"/>
    </source>
</evidence>
<feature type="transmembrane region" description="Helical" evidence="1">
    <location>
        <begin position="39"/>
        <end position="58"/>
    </location>
</feature>
<reference evidence="2 3" key="1">
    <citation type="submission" date="2020-08" db="EMBL/GenBank/DDBJ databases">
        <authorList>
            <person name="Liu C."/>
            <person name="Sun Q."/>
        </authorList>
    </citation>
    <scope>NUCLEOTIDE SEQUENCE [LARGE SCALE GENOMIC DNA]</scope>
    <source>
        <strain evidence="2 3">N22</strain>
    </source>
</reference>
<dbReference type="EMBL" id="JACMSE010000014">
    <property type="protein sequence ID" value="MBC2890479.1"/>
    <property type="molecule type" value="Genomic_DNA"/>
</dbReference>
<keyword evidence="1" id="KW-0472">Membrane</keyword>
<name>A0A842JMX5_9ACTN</name>
<organism evidence="2 3">
    <name type="scientific">Gordonibacter massiliensis</name>
    <name type="common">ex Traore et al. 2017</name>
    <dbReference type="NCBI Taxonomy" id="1841863"/>
    <lineage>
        <taxon>Bacteria</taxon>
        <taxon>Bacillati</taxon>
        <taxon>Actinomycetota</taxon>
        <taxon>Coriobacteriia</taxon>
        <taxon>Eggerthellales</taxon>
        <taxon>Eggerthellaceae</taxon>
        <taxon>Gordonibacter</taxon>
    </lineage>
</organism>
<feature type="transmembrane region" description="Helical" evidence="1">
    <location>
        <begin position="177"/>
        <end position="202"/>
    </location>
</feature>
<proteinExistence type="predicted"/>
<comment type="caution">
    <text evidence="2">The sequence shown here is derived from an EMBL/GenBank/DDBJ whole genome shotgun (WGS) entry which is preliminary data.</text>
</comment>